<gene>
    <name evidence="2" type="ordered locus">NFA_210</name>
</gene>
<dbReference type="AlphaFoldDB" id="Q5Z3X8"/>
<dbReference type="EMBL" id="AP006618">
    <property type="protein sequence ID" value="BAD54863.1"/>
    <property type="molecule type" value="Genomic_DNA"/>
</dbReference>
<proteinExistence type="predicted"/>
<dbReference type="eggNOG" id="ENOG50336MN">
    <property type="taxonomic scope" value="Bacteria"/>
</dbReference>
<dbReference type="KEGG" id="nfa:NFA_210"/>
<name>Q5Z3X8_NOCFA</name>
<dbReference type="GeneID" id="61136660"/>
<feature type="compositionally biased region" description="Pro residues" evidence="1">
    <location>
        <begin position="162"/>
        <end position="173"/>
    </location>
</feature>
<evidence type="ECO:0000313" key="2">
    <source>
        <dbReference type="EMBL" id="BAD54863.1"/>
    </source>
</evidence>
<dbReference type="STRING" id="247156.NFA_210"/>
<sequence>MAWGRLDDKLHSHAKTMRIPREHRCAAMGLWTMATSWCNDHETDGVLPAYMVEELAGTRDLAEWLCRVGKWAAVPDMSHRDETGRPITVPETELDRAKIDAAEAFLVLNWDQYNFTAAQLSARREAEAERKRKWRESKKPKPEGSPADVPPGQAGQSEDVPPMSPLNPNPNPSLSPNGDRERPRKRATRLPDGWMPSEDTIAWAKREHPNVDLRRAHEKFTNHWLSKSGKDATKVDWNRTWRNWIINDDERAQSRTGTEGGPTRRQQKVAAAERFKSNPNPDVIAWGTGGTPAAVSEQGSLPLLTAVPSPAPPPTPDRPSTGRTAPENTAPQTDAAPHATQASARALGAVPGGLR</sequence>
<protein>
    <recommendedName>
        <fullName evidence="4">DUF1376 domain-containing protein</fullName>
    </recommendedName>
</protein>
<evidence type="ECO:0008006" key="4">
    <source>
        <dbReference type="Google" id="ProtNLM"/>
    </source>
</evidence>
<evidence type="ECO:0000313" key="3">
    <source>
        <dbReference type="Proteomes" id="UP000006820"/>
    </source>
</evidence>
<accession>Q5Z3X8</accession>
<feature type="region of interest" description="Disordered" evidence="1">
    <location>
        <begin position="128"/>
        <end position="196"/>
    </location>
</feature>
<dbReference type="RefSeq" id="WP_011206550.1">
    <property type="nucleotide sequence ID" value="NC_006361.1"/>
</dbReference>
<feature type="region of interest" description="Disordered" evidence="1">
    <location>
        <begin position="287"/>
        <end position="355"/>
    </location>
</feature>
<keyword evidence="3" id="KW-1185">Reference proteome</keyword>
<reference evidence="2 3" key="1">
    <citation type="journal article" date="2004" name="Proc. Natl. Acad. Sci. U.S.A.">
        <title>The complete genomic sequence of Nocardia farcinica IFM 10152.</title>
        <authorList>
            <person name="Ishikawa J."/>
            <person name="Yamashita A."/>
            <person name="Mikami Y."/>
            <person name="Hoshino Y."/>
            <person name="Kurita H."/>
            <person name="Hotta K."/>
            <person name="Shiba T."/>
            <person name="Hattori M."/>
        </authorList>
    </citation>
    <scope>NUCLEOTIDE SEQUENCE [LARGE SCALE GENOMIC DNA]</scope>
    <source>
        <strain evidence="2 3">IFM 10152</strain>
    </source>
</reference>
<feature type="compositionally biased region" description="Polar residues" evidence="1">
    <location>
        <begin position="322"/>
        <end position="332"/>
    </location>
</feature>
<dbReference type="OrthoDB" id="4528537at2"/>
<dbReference type="Proteomes" id="UP000006820">
    <property type="component" value="Chromosome"/>
</dbReference>
<dbReference type="HOGENOM" id="CLU_780393_0_0_11"/>
<organism evidence="2 3">
    <name type="scientific">Nocardia farcinica (strain IFM 10152)</name>
    <dbReference type="NCBI Taxonomy" id="247156"/>
    <lineage>
        <taxon>Bacteria</taxon>
        <taxon>Bacillati</taxon>
        <taxon>Actinomycetota</taxon>
        <taxon>Actinomycetes</taxon>
        <taxon>Mycobacteriales</taxon>
        <taxon>Nocardiaceae</taxon>
        <taxon>Nocardia</taxon>
    </lineage>
</organism>
<evidence type="ECO:0000256" key="1">
    <source>
        <dbReference type="SAM" id="MobiDB-lite"/>
    </source>
</evidence>